<protein>
    <submittedName>
        <fullName evidence="7">Anchored repeat-type ABC transporter ATP-binding subunit</fullName>
    </submittedName>
</protein>
<dbReference type="CDD" id="cd03235">
    <property type="entry name" value="ABC_Metallic_Cations"/>
    <property type="match status" value="1"/>
</dbReference>
<reference evidence="7 8" key="1">
    <citation type="submission" date="2020-04" db="EMBL/GenBank/DDBJ databases">
        <title>Antimicrobial susceptibility and clonality of vaginal-derived multi-drug resistant Mobiluncus isolates in China.</title>
        <authorList>
            <person name="Zhang X."/>
        </authorList>
    </citation>
    <scope>NUCLEOTIDE SEQUENCE [LARGE SCALE GENOMIC DNA]</scope>
    <source>
        <strain evidence="7 8">13</strain>
    </source>
</reference>
<evidence type="ECO:0000313" key="7">
    <source>
        <dbReference type="EMBL" id="NMW64914.1"/>
    </source>
</evidence>
<dbReference type="InterPro" id="IPR017871">
    <property type="entry name" value="ABC_transporter-like_CS"/>
</dbReference>
<accession>A0A7Y0U116</accession>
<name>A0A7Y0U116_9ACTO</name>
<dbReference type="PROSITE" id="PS00211">
    <property type="entry name" value="ABC_TRANSPORTER_1"/>
    <property type="match status" value="1"/>
</dbReference>
<evidence type="ECO:0000256" key="5">
    <source>
        <dbReference type="SAM" id="MobiDB-lite"/>
    </source>
</evidence>
<feature type="region of interest" description="Disordered" evidence="5">
    <location>
        <begin position="1"/>
        <end position="38"/>
    </location>
</feature>
<dbReference type="InterPro" id="IPR050153">
    <property type="entry name" value="Metal_Ion_Import_ABC"/>
</dbReference>
<dbReference type="PANTHER" id="PTHR42734">
    <property type="entry name" value="METAL TRANSPORT SYSTEM ATP-BINDING PROTEIN TM_0124-RELATED"/>
    <property type="match status" value="1"/>
</dbReference>
<dbReference type="RefSeq" id="WP_169771813.1">
    <property type="nucleotide sequence ID" value="NZ_JABCUR010000003.1"/>
</dbReference>
<dbReference type="Proteomes" id="UP000578252">
    <property type="component" value="Unassembled WGS sequence"/>
</dbReference>
<gene>
    <name evidence="7" type="ORF">HHJ78_05060</name>
</gene>
<keyword evidence="2" id="KW-0813">Transport</keyword>
<dbReference type="InterPro" id="IPR003593">
    <property type="entry name" value="AAA+_ATPase"/>
</dbReference>
<dbReference type="Gene3D" id="3.40.50.300">
    <property type="entry name" value="P-loop containing nucleotide triphosphate hydrolases"/>
    <property type="match status" value="1"/>
</dbReference>
<evidence type="ECO:0000259" key="6">
    <source>
        <dbReference type="PROSITE" id="PS50893"/>
    </source>
</evidence>
<keyword evidence="4 7" id="KW-0067">ATP-binding</keyword>
<dbReference type="GO" id="GO:0005524">
    <property type="term" value="F:ATP binding"/>
    <property type="evidence" value="ECO:0007669"/>
    <property type="project" value="UniProtKB-KW"/>
</dbReference>
<dbReference type="EMBL" id="JABCUR010000003">
    <property type="protein sequence ID" value="NMW64914.1"/>
    <property type="molecule type" value="Genomic_DNA"/>
</dbReference>
<sequence>MTEVLTTSNSLETGEKTGKRQGFMRAPRETTGQPATALREDDLATPAPQPLLRVQDLEVAYGSNTVLHDVNLEIQPGQFVGLLGGNGAGKTTLIRTILGLIRPRTGVIEVDGARSAAARQAKIGYVPQRHAYAWDYPIDVAGTVLTGKVRQLGWGRRAKTADWEDVYAALDLVGMTALARRPLEQLSGGQRQRVLVARALVNHPQLLILDEPFTGLDQPAVESLNVLFSELTGGGQTLLMSTHDLMGALEVCGRLVLLRGTVQATGAPGELLTPEPWQCTFGVGSGSPLVRLIAALATTTHSGGAR</sequence>
<dbReference type="GO" id="GO:0016887">
    <property type="term" value="F:ATP hydrolysis activity"/>
    <property type="evidence" value="ECO:0007669"/>
    <property type="project" value="InterPro"/>
</dbReference>
<comment type="caution">
    <text evidence="7">The sequence shown here is derived from an EMBL/GenBank/DDBJ whole genome shotgun (WGS) entry which is preliminary data.</text>
</comment>
<proteinExistence type="inferred from homology"/>
<dbReference type="Pfam" id="PF00005">
    <property type="entry name" value="ABC_tran"/>
    <property type="match status" value="1"/>
</dbReference>
<comment type="similarity">
    <text evidence="1">Belongs to the ABC transporter superfamily.</text>
</comment>
<dbReference type="NCBIfam" id="TIGR03771">
    <property type="entry name" value="anch_rpt_ABC"/>
    <property type="match status" value="1"/>
</dbReference>
<organism evidence="7 8">
    <name type="scientific">Mobiluncus mulieris</name>
    <dbReference type="NCBI Taxonomy" id="2052"/>
    <lineage>
        <taxon>Bacteria</taxon>
        <taxon>Bacillati</taxon>
        <taxon>Actinomycetota</taxon>
        <taxon>Actinomycetes</taxon>
        <taxon>Actinomycetales</taxon>
        <taxon>Actinomycetaceae</taxon>
        <taxon>Mobiluncus</taxon>
    </lineage>
</organism>
<dbReference type="SMART" id="SM00382">
    <property type="entry name" value="AAA"/>
    <property type="match status" value="1"/>
</dbReference>
<dbReference type="PANTHER" id="PTHR42734:SF5">
    <property type="entry name" value="IRON TRANSPORT SYSTEM ATP-BINDING PROTEIN HI_0361-RELATED"/>
    <property type="match status" value="1"/>
</dbReference>
<evidence type="ECO:0000256" key="2">
    <source>
        <dbReference type="ARBA" id="ARBA00022448"/>
    </source>
</evidence>
<evidence type="ECO:0000313" key="8">
    <source>
        <dbReference type="Proteomes" id="UP000578252"/>
    </source>
</evidence>
<dbReference type="PROSITE" id="PS50893">
    <property type="entry name" value="ABC_TRANSPORTER_2"/>
    <property type="match status" value="1"/>
</dbReference>
<feature type="compositionally biased region" description="Polar residues" evidence="5">
    <location>
        <begin position="1"/>
        <end position="12"/>
    </location>
</feature>
<dbReference type="AlphaFoldDB" id="A0A7Y0U116"/>
<dbReference type="SUPFAM" id="SSF52540">
    <property type="entry name" value="P-loop containing nucleoside triphosphate hydrolases"/>
    <property type="match status" value="1"/>
</dbReference>
<evidence type="ECO:0000256" key="3">
    <source>
        <dbReference type="ARBA" id="ARBA00022741"/>
    </source>
</evidence>
<dbReference type="InterPro" id="IPR022508">
    <property type="entry name" value="ABC_trspt_anch-rpt_ATP-bd"/>
</dbReference>
<evidence type="ECO:0000256" key="1">
    <source>
        <dbReference type="ARBA" id="ARBA00005417"/>
    </source>
</evidence>
<keyword evidence="3" id="KW-0547">Nucleotide-binding</keyword>
<evidence type="ECO:0000256" key="4">
    <source>
        <dbReference type="ARBA" id="ARBA00022840"/>
    </source>
</evidence>
<feature type="domain" description="ABC transporter" evidence="6">
    <location>
        <begin position="52"/>
        <end position="285"/>
    </location>
</feature>
<dbReference type="InterPro" id="IPR003439">
    <property type="entry name" value="ABC_transporter-like_ATP-bd"/>
</dbReference>
<dbReference type="InterPro" id="IPR027417">
    <property type="entry name" value="P-loop_NTPase"/>
</dbReference>